<accession>A0A0R3PU28</accession>
<organism evidence="3">
    <name type="scientific">Angiostrongylus costaricensis</name>
    <name type="common">Nematode worm</name>
    <dbReference type="NCBI Taxonomy" id="334426"/>
    <lineage>
        <taxon>Eukaryota</taxon>
        <taxon>Metazoa</taxon>
        <taxon>Ecdysozoa</taxon>
        <taxon>Nematoda</taxon>
        <taxon>Chromadorea</taxon>
        <taxon>Rhabditida</taxon>
        <taxon>Rhabditina</taxon>
        <taxon>Rhabditomorpha</taxon>
        <taxon>Strongyloidea</taxon>
        <taxon>Metastrongylidae</taxon>
        <taxon>Angiostrongylus</taxon>
    </lineage>
</organism>
<keyword evidence="2" id="KW-1185">Reference proteome</keyword>
<dbReference type="EMBL" id="UYYA01004283">
    <property type="protein sequence ID" value="VDM60939.1"/>
    <property type="molecule type" value="Genomic_DNA"/>
</dbReference>
<reference evidence="3" key="1">
    <citation type="submission" date="2017-02" db="UniProtKB">
        <authorList>
            <consortium name="WormBaseParasite"/>
        </authorList>
    </citation>
    <scope>IDENTIFICATION</scope>
</reference>
<evidence type="ECO:0000313" key="1">
    <source>
        <dbReference type="EMBL" id="VDM60939.1"/>
    </source>
</evidence>
<proteinExistence type="predicted"/>
<gene>
    <name evidence="1" type="ORF">ACOC_LOCUS9354</name>
</gene>
<reference evidence="1 2" key="2">
    <citation type="submission" date="2018-11" db="EMBL/GenBank/DDBJ databases">
        <authorList>
            <consortium name="Pathogen Informatics"/>
        </authorList>
    </citation>
    <scope>NUCLEOTIDE SEQUENCE [LARGE SCALE GENOMIC DNA]</scope>
    <source>
        <strain evidence="1 2">Costa Rica</strain>
    </source>
</reference>
<dbReference type="WBParaSite" id="ACOC_0000935301-mRNA-1">
    <property type="protein sequence ID" value="ACOC_0000935301-mRNA-1"/>
    <property type="gene ID" value="ACOC_0000935301"/>
</dbReference>
<name>A0A0R3PU28_ANGCS</name>
<sequence length="164" mass="17871">MSKYVQCQYQLIDWQLHLVTTWVRKYSDRYGIPLEAANSERTSAETELLRSLSVPDTAAAPAASASASVASSAAASVRRCGAAAAASRTAAYVREAVSSVEGGLSRLDPIISDELLVSLYSDIIRPSKQGALFIYDRFALFSFGMKSYILEEVVNICVDLMNLY</sequence>
<dbReference type="AlphaFoldDB" id="A0A0R3PU28"/>
<dbReference type="Proteomes" id="UP000267027">
    <property type="component" value="Unassembled WGS sequence"/>
</dbReference>
<evidence type="ECO:0000313" key="2">
    <source>
        <dbReference type="Proteomes" id="UP000267027"/>
    </source>
</evidence>
<protein>
    <submittedName>
        <fullName evidence="1 3">Uncharacterized protein</fullName>
    </submittedName>
</protein>
<evidence type="ECO:0000313" key="3">
    <source>
        <dbReference type="WBParaSite" id="ACOC_0000935301-mRNA-1"/>
    </source>
</evidence>